<keyword evidence="1" id="KW-0812">Transmembrane</keyword>
<protein>
    <recommendedName>
        <fullName evidence="4">tRNA_anti-like</fullName>
    </recommendedName>
</protein>
<keyword evidence="1" id="KW-1133">Transmembrane helix</keyword>
<gene>
    <name evidence="2" type="ORF">Q764_06860</name>
</gene>
<evidence type="ECO:0000256" key="1">
    <source>
        <dbReference type="SAM" id="Phobius"/>
    </source>
</evidence>
<dbReference type="Proteomes" id="UP000030121">
    <property type="component" value="Unassembled WGS sequence"/>
</dbReference>
<evidence type="ECO:0008006" key="4">
    <source>
        <dbReference type="Google" id="ProtNLM"/>
    </source>
</evidence>
<accession>A0A0A2MB47</accession>
<name>A0A0A2MB47_9FLAO</name>
<comment type="caution">
    <text evidence="2">The sequence shown here is derived from an EMBL/GenBank/DDBJ whole genome shotgun (WGS) entry which is preliminary data.</text>
</comment>
<sequence length="129" mass="14874">MKKTGYLFILVLLLLMTWAFYSYLYKEHRDIASEKGAFQVTANAIYEEFVKDEKAANAKYLDKTIEVSGKVTGVDAKENTIVIDEKMFVYFKDKPSGEIKTQSNVKVKGRFMGYDNLLEEMKMDQSVLE</sequence>
<proteinExistence type="predicted"/>
<dbReference type="RefSeq" id="WP_035744325.1">
    <property type="nucleotide sequence ID" value="NZ_AUCZ01000003.1"/>
</dbReference>
<keyword evidence="1" id="KW-0472">Membrane</keyword>
<feature type="transmembrane region" description="Helical" evidence="1">
    <location>
        <begin position="6"/>
        <end position="25"/>
    </location>
</feature>
<dbReference type="AlphaFoldDB" id="A0A0A2MB47"/>
<reference evidence="2 3" key="1">
    <citation type="submission" date="2013-09" db="EMBL/GenBank/DDBJ databases">
        <authorList>
            <person name="Zeng Z."/>
            <person name="Chen C."/>
        </authorList>
    </citation>
    <scope>NUCLEOTIDE SEQUENCE [LARGE SCALE GENOMIC DNA]</scope>
    <source>
        <strain evidence="2 3">GH29-5</strain>
    </source>
</reference>
<evidence type="ECO:0000313" key="2">
    <source>
        <dbReference type="EMBL" id="KGO89489.1"/>
    </source>
</evidence>
<keyword evidence="3" id="KW-1185">Reference proteome</keyword>
<dbReference type="eggNOG" id="ENOG5032W2E">
    <property type="taxonomic scope" value="Bacteria"/>
</dbReference>
<dbReference type="InterPro" id="IPR024422">
    <property type="entry name" value="Protein_unknown_function_OB"/>
</dbReference>
<dbReference type="EMBL" id="JRLW01000008">
    <property type="protein sequence ID" value="KGO89489.1"/>
    <property type="molecule type" value="Genomic_DNA"/>
</dbReference>
<organism evidence="2 3">
    <name type="scientific">Flavobacterium suncheonense GH29-5 = DSM 17707</name>
    <dbReference type="NCBI Taxonomy" id="1121899"/>
    <lineage>
        <taxon>Bacteria</taxon>
        <taxon>Pseudomonadati</taxon>
        <taxon>Bacteroidota</taxon>
        <taxon>Flavobacteriia</taxon>
        <taxon>Flavobacteriales</taxon>
        <taxon>Flavobacteriaceae</taxon>
        <taxon>Flavobacterium</taxon>
    </lineage>
</organism>
<dbReference type="STRING" id="1121899.GCA_000430025_00494"/>
<evidence type="ECO:0000313" key="3">
    <source>
        <dbReference type="Proteomes" id="UP000030121"/>
    </source>
</evidence>
<dbReference type="Pfam" id="PF12869">
    <property type="entry name" value="tRNA_anti-like"/>
    <property type="match status" value="1"/>
</dbReference>